<dbReference type="EMBL" id="CM043017">
    <property type="protein sequence ID" value="KAI4465837.1"/>
    <property type="molecule type" value="Genomic_DNA"/>
</dbReference>
<proteinExistence type="predicted"/>
<sequence>MYAAKGRKQVGALSSVECGQHVTVVCAMNAMLTHERCTSRRAYISPKKKGLEALEFAKENDIIIVYFPAHCSHHVQPLDVGFFRPLHTYYDQEIELWLRQNPDVFEDWQFSPSLTTERQLPNDPCENQENQLQRSESDQQPRPSNQNSSSSAVLDISIKDICPPPTAAADTADQRRGRKRGKAGYLNATPKMKELREKVAGKSS</sequence>
<organism evidence="1 2">
    <name type="scientific">Holotrichia oblita</name>
    <name type="common">Chafer beetle</name>
    <dbReference type="NCBI Taxonomy" id="644536"/>
    <lineage>
        <taxon>Eukaryota</taxon>
        <taxon>Metazoa</taxon>
        <taxon>Ecdysozoa</taxon>
        <taxon>Arthropoda</taxon>
        <taxon>Hexapoda</taxon>
        <taxon>Insecta</taxon>
        <taxon>Pterygota</taxon>
        <taxon>Neoptera</taxon>
        <taxon>Endopterygota</taxon>
        <taxon>Coleoptera</taxon>
        <taxon>Polyphaga</taxon>
        <taxon>Scarabaeiformia</taxon>
        <taxon>Scarabaeidae</taxon>
        <taxon>Melolonthinae</taxon>
        <taxon>Holotrichia</taxon>
    </lineage>
</organism>
<keyword evidence="1" id="KW-0255">Endonuclease</keyword>
<dbReference type="Proteomes" id="UP001056778">
    <property type="component" value="Chromosome 3"/>
</dbReference>
<gene>
    <name evidence="1" type="ORF">MML48_3g00004098</name>
</gene>
<keyword evidence="2" id="KW-1185">Reference proteome</keyword>
<keyword evidence="1" id="KW-0378">Hydrolase</keyword>
<reference evidence="1" key="1">
    <citation type="submission" date="2022-04" db="EMBL/GenBank/DDBJ databases">
        <title>Chromosome-scale genome assembly of Holotrichia oblita Faldermann.</title>
        <authorList>
            <person name="Rongchong L."/>
        </authorList>
    </citation>
    <scope>NUCLEOTIDE SEQUENCE</scope>
    <source>
        <strain evidence="1">81SQS9</strain>
    </source>
</reference>
<evidence type="ECO:0000313" key="2">
    <source>
        <dbReference type="Proteomes" id="UP001056778"/>
    </source>
</evidence>
<keyword evidence="1" id="KW-0540">Nuclease</keyword>
<name>A0ACB9TGB9_HOLOL</name>
<evidence type="ECO:0000313" key="1">
    <source>
        <dbReference type="EMBL" id="KAI4465837.1"/>
    </source>
</evidence>
<comment type="caution">
    <text evidence="1">The sequence shown here is derived from an EMBL/GenBank/DDBJ whole genome shotgun (WGS) entry which is preliminary data.</text>
</comment>
<accession>A0ACB9TGB9</accession>
<protein>
    <submittedName>
        <fullName evidence="1">Dde superfamily endonuclease</fullName>
    </submittedName>
</protein>